<feature type="non-terminal residue" evidence="2">
    <location>
        <position position="225"/>
    </location>
</feature>
<name>U6M446_EIMMA</name>
<feature type="compositionally biased region" description="Polar residues" evidence="1">
    <location>
        <begin position="144"/>
        <end position="158"/>
    </location>
</feature>
<dbReference type="GeneID" id="25339495"/>
<evidence type="ECO:0000313" key="3">
    <source>
        <dbReference type="Proteomes" id="UP000030763"/>
    </source>
</evidence>
<dbReference type="RefSeq" id="XP_013335645.1">
    <property type="nucleotide sequence ID" value="XM_013480191.1"/>
</dbReference>
<sequence length="225" mass="23726">MARSCGTRDQDKGYNLQGVPTGALAWTHCSEEGFVTVKILHCDTKTGKARVEIDPEGASSVVAAQAAADVVSHAWASRSITPQEKASSVDNVSKCQALHNTLESSETNASPEKRKIPRREKRVVPSLLDAPEAATQAFADPLSTHATSGFETPSSAQESDTDDDCEGPSDAQDDPSSCTTVLASDLLERPLASAQQLQQRASTAAAAAADAFRATFISKPPFEVP</sequence>
<gene>
    <name evidence="2" type="ORF">EMWEY_00055090</name>
</gene>
<keyword evidence="3" id="KW-1185">Reference proteome</keyword>
<dbReference type="VEuPathDB" id="ToxoDB:EMWEY_00055090"/>
<feature type="region of interest" description="Disordered" evidence="1">
    <location>
        <begin position="100"/>
        <end position="131"/>
    </location>
</feature>
<feature type="region of interest" description="Disordered" evidence="1">
    <location>
        <begin position="144"/>
        <end position="178"/>
    </location>
</feature>
<reference evidence="2" key="1">
    <citation type="submission" date="2013-10" db="EMBL/GenBank/DDBJ databases">
        <title>Genomic analysis of the causative agents of coccidiosis in chickens.</title>
        <authorList>
            <person name="Reid A.J."/>
            <person name="Blake D."/>
            <person name="Billington K."/>
            <person name="Browne H."/>
            <person name="Dunn M."/>
            <person name="Hung S."/>
            <person name="Kawahara F."/>
            <person name="Miranda-Saavedra D."/>
            <person name="Mourier T."/>
            <person name="Nagra H."/>
            <person name="Otto T.D."/>
            <person name="Rawlings N."/>
            <person name="Sanchez A."/>
            <person name="Sanders M."/>
            <person name="Subramaniam C."/>
            <person name="Tay Y."/>
            <person name="Dear P."/>
            <person name="Doerig C."/>
            <person name="Gruber A."/>
            <person name="Parkinson J."/>
            <person name="Shirley M."/>
            <person name="Wan K.L."/>
            <person name="Berriman M."/>
            <person name="Tomley F."/>
            <person name="Pain A."/>
        </authorList>
    </citation>
    <scope>NUCLEOTIDE SEQUENCE [LARGE SCALE GENOMIC DNA]</scope>
    <source>
        <strain evidence="2">Weybridge</strain>
    </source>
</reference>
<accession>U6M446</accession>
<feature type="compositionally biased region" description="Polar residues" evidence="1">
    <location>
        <begin position="100"/>
        <end position="110"/>
    </location>
</feature>
<dbReference type="EMBL" id="HG720024">
    <property type="protein sequence ID" value="CDJ58997.1"/>
    <property type="molecule type" value="Genomic_DNA"/>
</dbReference>
<feature type="compositionally biased region" description="Acidic residues" evidence="1">
    <location>
        <begin position="159"/>
        <end position="173"/>
    </location>
</feature>
<dbReference type="AlphaFoldDB" id="U6M446"/>
<dbReference type="Proteomes" id="UP000030763">
    <property type="component" value="Unassembled WGS sequence"/>
</dbReference>
<evidence type="ECO:0000313" key="2">
    <source>
        <dbReference type="EMBL" id="CDJ58997.1"/>
    </source>
</evidence>
<reference evidence="2" key="2">
    <citation type="submission" date="2013-10" db="EMBL/GenBank/DDBJ databases">
        <authorList>
            <person name="Aslett M."/>
        </authorList>
    </citation>
    <scope>NUCLEOTIDE SEQUENCE [LARGE SCALE GENOMIC DNA]</scope>
    <source>
        <strain evidence="2">Weybridge</strain>
    </source>
</reference>
<evidence type="ECO:0000256" key="1">
    <source>
        <dbReference type="SAM" id="MobiDB-lite"/>
    </source>
</evidence>
<protein>
    <submittedName>
        <fullName evidence="2">Uncharacterized protein</fullName>
    </submittedName>
</protein>
<dbReference type="OrthoDB" id="346345at2759"/>
<proteinExistence type="predicted"/>
<organism evidence="2 3">
    <name type="scientific">Eimeria maxima</name>
    <name type="common">Coccidian parasite</name>
    <dbReference type="NCBI Taxonomy" id="5804"/>
    <lineage>
        <taxon>Eukaryota</taxon>
        <taxon>Sar</taxon>
        <taxon>Alveolata</taxon>
        <taxon>Apicomplexa</taxon>
        <taxon>Conoidasida</taxon>
        <taxon>Coccidia</taxon>
        <taxon>Eucoccidiorida</taxon>
        <taxon>Eimeriorina</taxon>
        <taxon>Eimeriidae</taxon>
        <taxon>Eimeria</taxon>
    </lineage>
</organism>